<name>A0A6J4U4Y7_9BACT</name>
<feature type="transmembrane region" description="Helical" evidence="1">
    <location>
        <begin position="6"/>
        <end position="29"/>
    </location>
</feature>
<protein>
    <recommendedName>
        <fullName evidence="3">Branched-chain amino acid transport protein azlD</fullName>
    </recommendedName>
</protein>
<dbReference type="AlphaFoldDB" id="A0A6J4U4Y7"/>
<proteinExistence type="predicted"/>
<keyword evidence="1" id="KW-1133">Transmembrane helix</keyword>
<evidence type="ECO:0000313" key="2">
    <source>
        <dbReference type="EMBL" id="CAA9541092.1"/>
    </source>
</evidence>
<keyword evidence="1" id="KW-0812">Transmembrane</keyword>
<feature type="transmembrane region" description="Helical" evidence="1">
    <location>
        <begin position="83"/>
        <end position="102"/>
    </location>
</feature>
<accession>A0A6J4U4Y7</accession>
<dbReference type="EMBL" id="CADCWM010000007">
    <property type="protein sequence ID" value="CAA9541092.1"/>
    <property type="molecule type" value="Genomic_DNA"/>
</dbReference>
<feature type="transmembrane region" description="Helical" evidence="1">
    <location>
        <begin position="41"/>
        <end position="63"/>
    </location>
</feature>
<dbReference type="Pfam" id="PF05437">
    <property type="entry name" value="AzlD"/>
    <property type="match status" value="1"/>
</dbReference>
<evidence type="ECO:0000256" key="1">
    <source>
        <dbReference type="SAM" id="Phobius"/>
    </source>
</evidence>
<gene>
    <name evidence="2" type="ORF">AVDCRST_MAG88-18</name>
</gene>
<keyword evidence="1" id="KW-0472">Membrane</keyword>
<reference evidence="2" key="1">
    <citation type="submission" date="2020-02" db="EMBL/GenBank/DDBJ databases">
        <authorList>
            <person name="Meier V. D."/>
        </authorList>
    </citation>
    <scope>NUCLEOTIDE SEQUENCE</scope>
    <source>
        <strain evidence="2">AVDCRST_MAG88</strain>
    </source>
</reference>
<organism evidence="2">
    <name type="scientific">uncultured Thermomicrobiales bacterium</name>
    <dbReference type="NCBI Taxonomy" id="1645740"/>
    <lineage>
        <taxon>Bacteria</taxon>
        <taxon>Pseudomonadati</taxon>
        <taxon>Thermomicrobiota</taxon>
        <taxon>Thermomicrobia</taxon>
        <taxon>Thermomicrobiales</taxon>
        <taxon>environmental samples</taxon>
    </lineage>
</organism>
<evidence type="ECO:0008006" key="3">
    <source>
        <dbReference type="Google" id="ProtNLM"/>
    </source>
</evidence>
<sequence length="103" mass="10488">MTGSPLASALLILALAGVTFLIRLAGFALVGRTVPAGFDRFLRFVPVAAFAALAAPDLVLAPTPGPRLAAALAAALVTHLTRRLELGLVAGLLAFFALRLVAA</sequence>
<dbReference type="InterPro" id="IPR008407">
    <property type="entry name" value="Brnchd-chn_aa_trnsp_AzlD"/>
</dbReference>